<dbReference type="RefSeq" id="XP_038045455.1">
    <property type="nucleotide sequence ID" value="XM_038189527.1"/>
</dbReference>
<feature type="compositionally biased region" description="Basic and acidic residues" evidence="2">
    <location>
        <begin position="1031"/>
        <end position="1045"/>
    </location>
</feature>
<name>A0A913Z408_PATMI</name>
<keyword evidence="6" id="KW-1185">Reference proteome</keyword>
<dbReference type="InterPro" id="IPR014772">
    <property type="entry name" value="Munc13_dom-2"/>
</dbReference>
<dbReference type="PANTHER" id="PTHR45999">
    <property type="entry name" value="UNC-13-4A, ISOFORM B"/>
    <property type="match status" value="1"/>
</dbReference>
<evidence type="ECO:0000313" key="5">
    <source>
        <dbReference type="EnsemblMetazoa" id="XP_038045455.1"/>
    </source>
</evidence>
<evidence type="ECO:0000256" key="1">
    <source>
        <dbReference type="ARBA" id="ARBA00022483"/>
    </source>
</evidence>
<dbReference type="EnsemblMetazoa" id="XM_038189528.1">
    <property type="protein sequence ID" value="XP_038045456.1"/>
    <property type="gene ID" value="LOC119720025"/>
</dbReference>
<dbReference type="GeneID" id="119720025"/>
<feature type="region of interest" description="Disordered" evidence="2">
    <location>
        <begin position="1787"/>
        <end position="1812"/>
    </location>
</feature>
<dbReference type="OMA" id="DARPEMM"/>
<feature type="domain" description="DEP" evidence="3">
    <location>
        <begin position="1502"/>
        <end position="1584"/>
    </location>
</feature>
<feature type="compositionally biased region" description="Polar residues" evidence="2">
    <location>
        <begin position="674"/>
        <end position="684"/>
    </location>
</feature>
<proteinExistence type="predicted"/>
<feature type="region of interest" description="Disordered" evidence="2">
    <location>
        <begin position="823"/>
        <end position="1104"/>
    </location>
</feature>
<feature type="compositionally biased region" description="Low complexity" evidence="2">
    <location>
        <begin position="1731"/>
        <end position="1749"/>
    </location>
</feature>
<dbReference type="InterPro" id="IPR036388">
    <property type="entry name" value="WH-like_DNA-bd_sf"/>
</dbReference>
<feature type="compositionally biased region" description="Basic and acidic residues" evidence="2">
    <location>
        <begin position="1091"/>
        <end position="1102"/>
    </location>
</feature>
<feature type="region of interest" description="Disordered" evidence="2">
    <location>
        <begin position="1675"/>
        <end position="1756"/>
    </location>
</feature>
<reference evidence="5" key="1">
    <citation type="submission" date="2022-11" db="UniProtKB">
        <authorList>
            <consortium name="EnsemblMetazoa"/>
        </authorList>
    </citation>
    <scope>IDENTIFICATION</scope>
</reference>
<dbReference type="Proteomes" id="UP000887568">
    <property type="component" value="Unplaced"/>
</dbReference>
<evidence type="ECO:0000256" key="2">
    <source>
        <dbReference type="SAM" id="MobiDB-lite"/>
    </source>
</evidence>
<feature type="compositionally biased region" description="Polar residues" evidence="2">
    <location>
        <begin position="210"/>
        <end position="220"/>
    </location>
</feature>
<feature type="domain" description="MHD2" evidence="4">
    <location>
        <begin position="1358"/>
        <end position="1468"/>
    </location>
</feature>
<feature type="compositionally biased region" description="Polar residues" evidence="2">
    <location>
        <begin position="948"/>
        <end position="960"/>
    </location>
</feature>
<feature type="compositionally biased region" description="Low complexity" evidence="2">
    <location>
        <begin position="973"/>
        <end position="989"/>
    </location>
</feature>
<feature type="compositionally biased region" description="Basic and acidic residues" evidence="2">
    <location>
        <begin position="1793"/>
        <end position="1809"/>
    </location>
</feature>
<dbReference type="GO" id="GO:0006887">
    <property type="term" value="P:exocytosis"/>
    <property type="evidence" value="ECO:0007669"/>
    <property type="project" value="UniProtKB-KW"/>
</dbReference>
<dbReference type="SUPFAM" id="SSF46785">
    <property type="entry name" value="Winged helix' DNA-binding domain"/>
    <property type="match status" value="1"/>
</dbReference>
<dbReference type="GO" id="GO:0035556">
    <property type="term" value="P:intracellular signal transduction"/>
    <property type="evidence" value="ECO:0007669"/>
    <property type="project" value="InterPro"/>
</dbReference>
<dbReference type="InterPro" id="IPR052095">
    <property type="entry name" value="UNC-13_domain"/>
</dbReference>
<feature type="region of interest" description="Disordered" evidence="2">
    <location>
        <begin position="120"/>
        <end position="144"/>
    </location>
</feature>
<dbReference type="InterPro" id="IPR036390">
    <property type="entry name" value="WH_DNA-bd_sf"/>
</dbReference>
<dbReference type="CDD" id="cd04371">
    <property type="entry name" value="DEP"/>
    <property type="match status" value="1"/>
</dbReference>
<feature type="compositionally biased region" description="Polar residues" evidence="2">
    <location>
        <begin position="1676"/>
        <end position="1686"/>
    </location>
</feature>
<dbReference type="GO" id="GO:0099503">
    <property type="term" value="C:secretory vesicle"/>
    <property type="evidence" value="ECO:0007669"/>
    <property type="project" value="TreeGrafter"/>
</dbReference>
<dbReference type="PANTHER" id="PTHR45999:SF6">
    <property type="entry name" value="MHD2 DOMAIN-CONTAINING PROTEIN"/>
    <property type="match status" value="1"/>
</dbReference>
<feature type="region of interest" description="Disordered" evidence="2">
    <location>
        <begin position="1"/>
        <end position="21"/>
    </location>
</feature>
<feature type="compositionally biased region" description="Polar residues" evidence="2">
    <location>
        <begin position="833"/>
        <end position="843"/>
    </location>
</feature>
<dbReference type="OrthoDB" id="10071880at2759"/>
<dbReference type="PROSITE" id="PS51259">
    <property type="entry name" value="MHD2"/>
    <property type="match status" value="1"/>
</dbReference>
<accession>A0A913Z408</accession>
<evidence type="ECO:0000259" key="4">
    <source>
        <dbReference type="PROSITE" id="PS51259"/>
    </source>
</evidence>
<evidence type="ECO:0000313" key="6">
    <source>
        <dbReference type="Proteomes" id="UP000887568"/>
    </source>
</evidence>
<feature type="region of interest" description="Disordered" evidence="2">
    <location>
        <begin position="674"/>
        <end position="761"/>
    </location>
</feature>
<feature type="compositionally biased region" description="Basic residues" evidence="2">
    <location>
        <begin position="731"/>
        <end position="740"/>
    </location>
</feature>
<dbReference type="EnsemblMetazoa" id="XM_038189527.1">
    <property type="protein sequence ID" value="XP_038045455.1"/>
    <property type="gene ID" value="LOC119720025"/>
</dbReference>
<sequence>MDWQTRISYSSEQSSDPSDRSVPIQHAALDSWLVPGNSGRKHYVDGVDRPVTVTTGIEDRHSTVGTMNDRPTVRVGSPLHVSRDVQTYFKTLESRQCRTSSVGPAHTLRVEQRIPVVRSDGQDSGVEDLGMASPGSPGSGDLGTKTTLNKKEFMVYKRALLCAQFPVLSAPQPTSQSSNPPSPYAYPLSPPMRPHSYAGPSAFPFRASRSSQARLTSDNKVSMAGDCGMDGRSDEESEEEVLVQNEMLAGLVRKAFQLNEERHRYYDEVITEGLSRKAPARILIEELVSRLSVVENNKHPFYHPQAFEPRAYDIWQQGERRHIGELIESFWQFSLPSPATSMVKPSYWQSVHEEYRDLMVRLIRLDKRQGVNSYSASMLTSTSRRLLKEFGLRYGVGELYRRIVFLEYIATDDHFEYEVWYMEMNLKELSRLSMQLPLASFQARFVMVRQEFELLQDVLSKLHEHSKHGLQGLLQSPQDSSYKAVALVNLLSSVLNLKVQLTGRKGNTLEHYLEGYIKESAKQAYHRHKLRLETELNINTYVNPITAELVARLVGCAQEDVQRCLDYYHNVFNRYKQNIVRLAAATFYSSLMADVNIVCEMSDVDKELHCIDQELLALAQRLSELDAAWKDYIPRQAQQWRQPMLVQAKSWLKTMTKQLTLLVVRVVDTDKFTSDFSQDTPSDPETSDPKPVSRQTSILRHSPFSAFTAVSSSVERSPDRVRGPKSSQANTKHKSRKATKQAKDVSITKPGAGDGTSKRGSVLYMNAGSSLKRTTSMPEIAHHESLSRASGLRRNATADDLQQADNGSEIRFQNVEAGVVSYSPSRQLEPKTQDQGNTSSTVAGVSHPKEADVCTSGSDEDVPSKNGKISEMESSISARDVQVTTRTNSDEVLDETQKDKTKTSMDSLNNNSNDEDKNGSSPSPDITVEEANVITSLSSEPSHVADITSEQDSTSRTETSPGPERCSGTETRSSPIPESTPSVETSPSPDRIQPSETSPDADASPHPVFPTNVVTTERLEIEVLSESCTDSSKKDSSGVQQREESTSPAVITTPHSSSPSSPAFLSAPSSAPVSRSSSDPRATSRAASVSFKRDSVKPEDSRPAGFSSSLVDVMFMTQRIIGFMQKLIGILCPADVEIPLGPDGDFTGSFSVRSFFVRVGAMKTELKEITEEAIIKLLSLYANNLLAMDLCATEKDQVDKLVESKVLHGVLLNRQESMLSRCRHEKESNLPCDYYTNRDTALLCDKHEPITRKMCVRINNTWSILCLLPQLASMLQSRLRGRPPSPIPSDDDLQNRIYDEPIEHADIEGSTLAEGEHKYQLNSILQAQIELLAYKLNLVLQQALHVLLSPEFDDLAIADRLQPLTSCLFDHREALGRWLTPPCLALFMQRLWLCLVRDFEQEVEGLRSLREQADSQALLLSRSISHLIEFLHAKGEGLGIDQLVKPAELVLNMLQLHSLSSKNLIRLYQKQLNREIGAEASSDPLPPAVLQTMYQALHKQRKCFTGHHMVMWLMVHYFKAQEQPASKRIKYKHKAQQVAQNLLDQSFIQHVASRSHPISDVLHDDIGFSSDTSVTDTTPYPVVTIDSVPKTSISRRHSQDLANDSSEDSLEASAMMQERRRHTKRRISDFYSEEMESSDDSSTSKSEEGFRRTIVLKADVHVSATVDSDDAVKQDALTSSSQLHSQDSGRDASPGEQKHPRWTSPPQSQPKTPLSRKLLRGAFSRTNNVQPSPSSSSSSSKQESSSLPSRQTKPPESRHLFAADTQHFYYFCDVDDLLFYSVSGDFTRSTGSGEERSQFRTGKPSDKPHPHLKHPVANAEFLLGILLCRRRNSRTAREFARSVPDKFWEEESSSPCCNCFQ</sequence>
<evidence type="ECO:0000259" key="3">
    <source>
        <dbReference type="PROSITE" id="PS50186"/>
    </source>
</evidence>
<organism evidence="5 6">
    <name type="scientific">Patiria miniata</name>
    <name type="common">Bat star</name>
    <name type="synonym">Asterina miniata</name>
    <dbReference type="NCBI Taxonomy" id="46514"/>
    <lineage>
        <taxon>Eukaryota</taxon>
        <taxon>Metazoa</taxon>
        <taxon>Echinodermata</taxon>
        <taxon>Eleutherozoa</taxon>
        <taxon>Asterozoa</taxon>
        <taxon>Asteroidea</taxon>
        <taxon>Valvatacea</taxon>
        <taxon>Valvatida</taxon>
        <taxon>Asterinidae</taxon>
        <taxon>Patiria</taxon>
    </lineage>
</organism>
<dbReference type="Gene3D" id="1.10.10.10">
    <property type="entry name" value="Winged helix-like DNA-binding domain superfamily/Winged helix DNA-binding domain"/>
    <property type="match status" value="1"/>
</dbReference>
<feature type="compositionally biased region" description="Low complexity" evidence="2">
    <location>
        <begin position="1054"/>
        <end position="1081"/>
    </location>
</feature>
<protein>
    <submittedName>
        <fullName evidence="5">Uncharacterized protein</fullName>
    </submittedName>
</protein>
<feature type="region of interest" description="Disordered" evidence="2">
    <location>
        <begin position="210"/>
        <end position="233"/>
    </location>
</feature>
<dbReference type="RefSeq" id="XP_038045456.1">
    <property type="nucleotide sequence ID" value="XM_038189528.1"/>
</dbReference>
<feature type="region of interest" description="Disordered" evidence="2">
    <location>
        <begin position="1591"/>
        <end position="1648"/>
    </location>
</feature>
<dbReference type="PROSITE" id="PS50186">
    <property type="entry name" value="DEP"/>
    <property type="match status" value="1"/>
</dbReference>
<keyword evidence="1" id="KW-0268">Exocytosis</keyword>
<dbReference type="InterPro" id="IPR000591">
    <property type="entry name" value="DEP_dom"/>
</dbReference>
<feature type="compositionally biased region" description="Polar residues" evidence="2">
    <location>
        <begin position="872"/>
        <end position="887"/>
    </location>
</feature>
<feature type="region of interest" description="Disordered" evidence="2">
    <location>
        <begin position="773"/>
        <end position="793"/>
    </location>
</feature>